<feature type="coiled-coil region" evidence="1">
    <location>
        <begin position="1082"/>
        <end position="1164"/>
    </location>
</feature>
<reference evidence="4 5" key="1">
    <citation type="submission" date="2024-05" db="EMBL/GenBank/DDBJ databases">
        <title>Genetic variation in Jamaican populations of the coffee berry borer (Hypothenemus hampei).</title>
        <authorList>
            <person name="Errbii M."/>
            <person name="Myrie A."/>
        </authorList>
    </citation>
    <scope>NUCLEOTIDE SEQUENCE [LARGE SCALE GENOMIC DNA]</scope>
    <source>
        <strain evidence="4">JA-Hopewell-2020-01-JO</strain>
        <tissue evidence="4">Whole body</tissue>
    </source>
</reference>
<feature type="region of interest" description="Disordered" evidence="2">
    <location>
        <begin position="263"/>
        <end position="343"/>
    </location>
</feature>
<feature type="coiled-coil region" evidence="1">
    <location>
        <begin position="792"/>
        <end position="826"/>
    </location>
</feature>
<keyword evidence="1" id="KW-0175">Coiled coil</keyword>
<dbReference type="PANTHER" id="PTHR16275:SF8">
    <property type="entry name" value="COILED-COIL DOMAIN-CONTAINING PROTEIN 40"/>
    <property type="match status" value="1"/>
</dbReference>
<proteinExistence type="predicted"/>
<feature type="coiled-coil region" evidence="1">
    <location>
        <begin position="862"/>
        <end position="924"/>
    </location>
</feature>
<name>A0ABD1EW25_HYPHA</name>
<organism evidence="4 5">
    <name type="scientific">Hypothenemus hampei</name>
    <name type="common">Coffee berry borer</name>
    <dbReference type="NCBI Taxonomy" id="57062"/>
    <lineage>
        <taxon>Eukaryota</taxon>
        <taxon>Metazoa</taxon>
        <taxon>Ecdysozoa</taxon>
        <taxon>Arthropoda</taxon>
        <taxon>Hexapoda</taxon>
        <taxon>Insecta</taxon>
        <taxon>Pterygota</taxon>
        <taxon>Neoptera</taxon>
        <taxon>Endopterygota</taxon>
        <taxon>Coleoptera</taxon>
        <taxon>Polyphaga</taxon>
        <taxon>Cucujiformia</taxon>
        <taxon>Curculionidae</taxon>
        <taxon>Scolytinae</taxon>
        <taxon>Hypothenemus</taxon>
    </lineage>
</organism>
<feature type="compositionally biased region" description="Basic and acidic residues" evidence="2">
    <location>
        <begin position="263"/>
        <end position="278"/>
    </location>
</feature>
<feature type="coiled-coil region" evidence="1">
    <location>
        <begin position="2"/>
        <end position="43"/>
    </location>
</feature>
<evidence type="ECO:0000256" key="1">
    <source>
        <dbReference type="SAM" id="Coils"/>
    </source>
</evidence>
<keyword evidence="5" id="KW-1185">Reference proteome</keyword>
<evidence type="ECO:0000256" key="2">
    <source>
        <dbReference type="SAM" id="MobiDB-lite"/>
    </source>
</evidence>
<feature type="coiled-coil region" evidence="1">
    <location>
        <begin position="659"/>
        <end position="700"/>
    </location>
</feature>
<dbReference type="EMBL" id="JBDJPC010000004">
    <property type="protein sequence ID" value="KAL1505242.1"/>
    <property type="molecule type" value="Genomic_DNA"/>
</dbReference>
<evidence type="ECO:0000259" key="3">
    <source>
        <dbReference type="SMART" id="SM00451"/>
    </source>
</evidence>
<dbReference type="InterPro" id="IPR037386">
    <property type="entry name" value="CCDC40"/>
</dbReference>
<feature type="coiled-coil region" evidence="1">
    <location>
        <begin position="561"/>
        <end position="602"/>
    </location>
</feature>
<feature type="region of interest" description="Disordered" evidence="2">
    <location>
        <begin position="101"/>
        <end position="120"/>
    </location>
</feature>
<feature type="domain" description="U1-type" evidence="3">
    <location>
        <begin position="210"/>
        <end position="244"/>
    </location>
</feature>
<feature type="region of interest" description="Disordered" evidence="2">
    <location>
        <begin position="435"/>
        <end position="478"/>
    </location>
</feature>
<gene>
    <name evidence="4" type="ORF">ABEB36_004849</name>
</gene>
<comment type="caution">
    <text evidence="4">The sequence shown here is derived from an EMBL/GenBank/DDBJ whole genome shotgun (WGS) entry which is preliminary data.</text>
</comment>
<feature type="coiled-coil region" evidence="1">
    <location>
        <begin position="1201"/>
        <end position="1242"/>
    </location>
</feature>
<dbReference type="PANTHER" id="PTHR16275">
    <property type="entry name" value="COILED-COIL DOMAIN-CONTAINING PROTEIN 40"/>
    <property type="match status" value="1"/>
</dbReference>
<evidence type="ECO:0000313" key="5">
    <source>
        <dbReference type="Proteomes" id="UP001566132"/>
    </source>
</evidence>
<feature type="compositionally biased region" description="Basic residues" evidence="2">
    <location>
        <begin position="297"/>
        <end position="308"/>
    </location>
</feature>
<feature type="compositionally biased region" description="Basic residues" evidence="2">
    <location>
        <begin position="279"/>
        <end position="288"/>
    </location>
</feature>
<dbReference type="Proteomes" id="UP001566132">
    <property type="component" value="Unassembled WGS sequence"/>
</dbReference>
<feature type="domain" description="U1-type" evidence="3">
    <location>
        <begin position="138"/>
        <end position="172"/>
    </location>
</feature>
<dbReference type="SMART" id="SM00451">
    <property type="entry name" value="ZnF_U1"/>
    <property type="match status" value="2"/>
</dbReference>
<protein>
    <recommendedName>
        <fullName evidence="3">U1-type domain-containing protein</fullName>
    </recommendedName>
</protein>
<feature type="compositionally biased region" description="Low complexity" evidence="2">
    <location>
        <begin position="312"/>
        <end position="324"/>
    </location>
</feature>
<accession>A0ABD1EW25</accession>
<dbReference type="InterPro" id="IPR003604">
    <property type="entry name" value="Matrin/U1-like-C_Znf_C2H2"/>
</dbReference>
<sequence>MVQEIQQQKATLTKQREDYVKKALVLRRELDELKRQKHELGSDDRSEKDLKYVLKENERLQDEITGKLKAILNVVEMLSSIIKDGKKIYDLEAELEKQIQRTKEESLQKNEKSTKMYSPKKEEEINKDQKFCYVYYDTGLHWCRACDKFPETAKEFLQHLHSPHHQDRAKEQEVDTTPWHKLPVEPLLASFEDAPKKRIPIKGLQFFISAPSWYCKLCDFWIGDLHCASHHLKSQVHFQNYENFVKQNPQWETEWLKDREKAMMRSEKNGEESSDSEKSRKKKRRHRKSSNESFLKEKKKKKRSKKKKQDSSDSSSSSSSSSDSSSDEEDENTETDKGKSIRVAMRNIQQVKSIMDEDMSKWSILEKLVHDVRKKDGEKKETKEREEELINHWVTVTHTLPDKEKNLLETLKDRMKAKQDLEKAKLLEYEIHRREKEREEQENYEKKRKAREEAERVEREKKRKEQEANKVLDKERSHVSAKLAEEKTVLDPDHPLLKQFQEALKEHYLYQINRLKNDIFECETDAKKKNEEGEQLGVQAYELQQTICRQQKTFEELISDVQTITAARQEQQLKLQEEKAKHKEATEKMIAMEKANLDLQNEINSVNLLIDQVSQWESKIESNLVVNLRIAEKTRKDRDKLSEEKRKQDAHIYKIMCTIWELEAQIETMNMQLNVKETEMEELEQTVALGNTNLEALQAEYRCLMHSWNSVVVAIGNRDRIVECLRSEEVKVQEKVKSTQTEIEQVKKLTKKEMNENQRLCMIKLKTEMDVNLCKQQIDEESLKYNEFANSIFEMQAVIEQTEKDIERVNEEIRHKEINLKQIMKDFVKISTKKYEMEKKFLEDLENQAANDTVAGNLYRHLNMMREKCKDLEIIMNEAENKQSQFASEMESQEYSNEENERALAEMEKQRVELATEADGIQEEKDKYKMLFRKKERHVTVLNHKLEKILEKLQTKIPVSPQELRISTLEKKIEDSQDKIKNLQIFWLREQNNLLNISKSRQEQIYQLNLLKKQHLLLRHKNLKITNELENYKKREQKIVQAINNLQNKATVLCDNLYKKRDKKSTLDKSNYYLQSQYDGKLKDAELECLEIEADIAEIEEEKIALSQHLIELNREVLEWEKKIKLARQTKNELRGTKGESSEIDNMKQEIQRMNIIYSQLKKAQEKLVKDLEHCVSRREAIFIVAEARQSRSKTNEEKIRINYMRKMDNIKNKIKQLETELKILEEKISHLTKEKLLLEEECETIKGDIQFSENYSKTLREEIEKRKTNRQLKFEMLVMMQRQLNVYRDLMVNRAPFVHTKKECLQSEYYHQKDINNRLCNVLQNLLSDFPNYNNELTRMYNTLKLSVYTRYSNCLELRTH</sequence>
<evidence type="ECO:0000313" key="4">
    <source>
        <dbReference type="EMBL" id="KAL1505242.1"/>
    </source>
</evidence>